<dbReference type="Proteomes" id="UP000887568">
    <property type="component" value="Unplaced"/>
</dbReference>
<dbReference type="GeneID" id="119728443"/>
<reference evidence="1" key="1">
    <citation type="submission" date="2022-11" db="UniProtKB">
        <authorList>
            <consortium name="EnsemblMetazoa"/>
        </authorList>
    </citation>
    <scope>IDENTIFICATION</scope>
</reference>
<accession>A0A913ZY93</accession>
<evidence type="ECO:0000313" key="2">
    <source>
        <dbReference type="Proteomes" id="UP000887568"/>
    </source>
</evidence>
<keyword evidence="2" id="KW-1185">Reference proteome</keyword>
<dbReference type="RefSeq" id="XP_038056613.1">
    <property type="nucleotide sequence ID" value="XM_038200685.1"/>
</dbReference>
<dbReference type="AlphaFoldDB" id="A0A913ZY93"/>
<evidence type="ECO:0000313" key="1">
    <source>
        <dbReference type="EnsemblMetazoa" id="XP_038056613.1"/>
    </source>
</evidence>
<name>A0A913ZY93_PATMI</name>
<organism evidence="1 2">
    <name type="scientific">Patiria miniata</name>
    <name type="common">Bat star</name>
    <name type="synonym">Asterina miniata</name>
    <dbReference type="NCBI Taxonomy" id="46514"/>
    <lineage>
        <taxon>Eukaryota</taxon>
        <taxon>Metazoa</taxon>
        <taxon>Echinodermata</taxon>
        <taxon>Eleutherozoa</taxon>
        <taxon>Asterozoa</taxon>
        <taxon>Asteroidea</taxon>
        <taxon>Valvatacea</taxon>
        <taxon>Valvatida</taxon>
        <taxon>Asterinidae</taxon>
        <taxon>Patiria</taxon>
    </lineage>
</organism>
<dbReference type="EnsemblMetazoa" id="XM_038200685.1">
    <property type="protein sequence ID" value="XP_038056613.1"/>
    <property type="gene ID" value="LOC119728443"/>
</dbReference>
<protein>
    <submittedName>
        <fullName evidence="1">Uncharacterized protein</fullName>
    </submittedName>
</protein>
<sequence>MKFSCQKADSSQDPLQKWSSARTWNIDVILQHTFEELLPGVNYVISLHQHRHVQHAVRTQDATTYYPLSVDVSGTSATISGLNQLHINAVQVCPCLMLPRCKNWINISPGQNELVISDIPPGIEYFVKAGTVDSEQLPSRQKFRCKVEGKLHVDVQEITQDHRTSNCVTFEEALKSVDLKKSLQVEFDSTRDNPHLPEMVAQALGLDGDDRRIITGASSEHVEKLDQILTSRDNDTQVHDLIERLLLMEQRSDTEMRPRKEAEAFLIKVVGHTWTRFHCLECIRLLHQEHSV</sequence>
<proteinExistence type="predicted"/>